<dbReference type="AlphaFoldDB" id="A0AAN7SDT9"/>
<evidence type="ECO:0008006" key="4">
    <source>
        <dbReference type="Google" id="ProtNLM"/>
    </source>
</evidence>
<organism evidence="2 3">
    <name type="scientific">Aquatica leii</name>
    <dbReference type="NCBI Taxonomy" id="1421715"/>
    <lineage>
        <taxon>Eukaryota</taxon>
        <taxon>Metazoa</taxon>
        <taxon>Ecdysozoa</taxon>
        <taxon>Arthropoda</taxon>
        <taxon>Hexapoda</taxon>
        <taxon>Insecta</taxon>
        <taxon>Pterygota</taxon>
        <taxon>Neoptera</taxon>
        <taxon>Endopterygota</taxon>
        <taxon>Coleoptera</taxon>
        <taxon>Polyphaga</taxon>
        <taxon>Elateriformia</taxon>
        <taxon>Elateroidea</taxon>
        <taxon>Lampyridae</taxon>
        <taxon>Luciolinae</taxon>
        <taxon>Aquatica</taxon>
    </lineage>
</organism>
<name>A0AAN7SDT9_9COLE</name>
<proteinExistence type="predicted"/>
<evidence type="ECO:0000256" key="1">
    <source>
        <dbReference type="SAM" id="SignalP"/>
    </source>
</evidence>
<gene>
    <name evidence="2" type="ORF">RN001_013319</name>
</gene>
<feature type="signal peptide" evidence="1">
    <location>
        <begin position="1"/>
        <end position="19"/>
    </location>
</feature>
<keyword evidence="1" id="KW-0732">Signal</keyword>
<keyword evidence="3" id="KW-1185">Reference proteome</keyword>
<sequence>MNQIRILCLLITILANCYSQVFFPNWCQPCGPCGGCCNSYPNYPFLPNGQFMPNYPIYYPYPLYPSIHNRPTFRPNIIPTRTTTSKVVSTAATHEENVITTPTPSQQATTPCPAVSAPPNRCPDVGNPSYNDCQNYKRIFPNPITCRDSSDCPEPFNTCCQDSCFETKICKTYLRSFEN</sequence>
<evidence type="ECO:0000313" key="2">
    <source>
        <dbReference type="EMBL" id="KAK4873959.1"/>
    </source>
</evidence>
<accession>A0AAN7SDT9</accession>
<feature type="chain" id="PRO_5043044796" description="WAP domain-containing protein" evidence="1">
    <location>
        <begin position="20"/>
        <end position="179"/>
    </location>
</feature>
<dbReference type="Proteomes" id="UP001353858">
    <property type="component" value="Unassembled WGS sequence"/>
</dbReference>
<evidence type="ECO:0000313" key="3">
    <source>
        <dbReference type="Proteomes" id="UP001353858"/>
    </source>
</evidence>
<comment type="caution">
    <text evidence="2">The sequence shown here is derived from an EMBL/GenBank/DDBJ whole genome shotgun (WGS) entry which is preliminary data.</text>
</comment>
<reference evidence="3" key="1">
    <citation type="submission" date="2023-01" db="EMBL/GenBank/DDBJ databases">
        <title>Key to firefly adult light organ development and bioluminescence: homeobox transcription factors regulate luciferase expression and transportation to peroxisome.</title>
        <authorList>
            <person name="Fu X."/>
        </authorList>
    </citation>
    <scope>NUCLEOTIDE SEQUENCE [LARGE SCALE GENOMIC DNA]</scope>
</reference>
<dbReference type="EMBL" id="JARPUR010000006">
    <property type="protein sequence ID" value="KAK4873959.1"/>
    <property type="molecule type" value="Genomic_DNA"/>
</dbReference>
<protein>
    <recommendedName>
        <fullName evidence="4">WAP domain-containing protein</fullName>
    </recommendedName>
</protein>